<name>U1MQT4_9MICO</name>
<gene>
    <name evidence="10" type="ORF">L332_07345</name>
</gene>
<dbReference type="SUPFAM" id="SSF47005">
    <property type="entry name" value="Peripheral subunit-binding domain of 2-oxo acid dehydrogenase complex"/>
    <property type="match status" value="1"/>
</dbReference>
<evidence type="ECO:0000313" key="11">
    <source>
        <dbReference type="Proteomes" id="UP000016462"/>
    </source>
</evidence>
<dbReference type="RefSeq" id="WP_021010462.1">
    <property type="nucleotide sequence ID" value="NZ_ASHR01000024.1"/>
</dbReference>
<dbReference type="PANTHER" id="PTHR43178:SF5">
    <property type="entry name" value="LIPOAMIDE ACYLTRANSFERASE COMPONENT OF BRANCHED-CHAIN ALPHA-KETO ACID DEHYDROGENASE COMPLEX, MITOCHONDRIAL"/>
    <property type="match status" value="1"/>
</dbReference>
<comment type="similarity">
    <text evidence="2 6">Belongs to the 2-oxoacid dehydrogenase family.</text>
</comment>
<feature type="compositionally biased region" description="Low complexity" evidence="7">
    <location>
        <begin position="127"/>
        <end position="136"/>
    </location>
</feature>
<evidence type="ECO:0000256" key="1">
    <source>
        <dbReference type="ARBA" id="ARBA00001938"/>
    </source>
</evidence>
<evidence type="ECO:0000256" key="7">
    <source>
        <dbReference type="SAM" id="MobiDB-lite"/>
    </source>
</evidence>
<dbReference type="SUPFAM" id="SSF51230">
    <property type="entry name" value="Single hybrid motif"/>
    <property type="match status" value="1"/>
</dbReference>
<evidence type="ECO:0000259" key="8">
    <source>
        <dbReference type="PROSITE" id="PS50968"/>
    </source>
</evidence>
<comment type="caution">
    <text evidence="10">The sequence shown here is derived from an EMBL/GenBank/DDBJ whole genome shotgun (WGS) entry which is preliminary data.</text>
</comment>
<evidence type="ECO:0000256" key="5">
    <source>
        <dbReference type="ARBA" id="ARBA00023315"/>
    </source>
</evidence>
<dbReference type="SUPFAM" id="SSF52777">
    <property type="entry name" value="CoA-dependent acyltransferases"/>
    <property type="match status" value="1"/>
</dbReference>
<sequence>MATEIRIPTTGNAGEDAVLVEWHVDVGGSTREGEPVLTIETAKSTLEVVAPVDGTVLEQRAKPGDDVAEFSVVGLIGEPGEATHPAETHTHELSAEARAHGRSLPPESTMGGEEPAEPSPEPPVPAPDAARPARIAASPRARRVASALGVDLTEVDGSGPLGRILAGDVERAAVDATTATDAPPVQSVVIQPSAVVPVRGVRKVTAQRMHASLSEAAQVTLTRYANADSMLQWLDRIRTSPGAASAPRVTLNDLLLYATARAVVGHPVLNSRFDWDGIRQFDRVNLGFAVDTERGLFVPVIRDAHRLKLGELASQVHAAIERARGGRLQPDEMAEGTFTVSNLGGLGVHWFTPVLNAPQNGILGIGAAHRDGDGRMLLPLSLTFDHRALDGGAAARALADIATAIEHVDVLDAF</sequence>
<evidence type="ECO:0000256" key="4">
    <source>
        <dbReference type="ARBA" id="ARBA00022823"/>
    </source>
</evidence>
<dbReference type="PROSITE" id="PS50968">
    <property type="entry name" value="BIOTINYL_LIPOYL"/>
    <property type="match status" value="1"/>
</dbReference>
<comment type="cofactor">
    <cofactor evidence="1 6">
        <name>(R)-lipoate</name>
        <dbReference type="ChEBI" id="CHEBI:83088"/>
    </cofactor>
</comment>
<evidence type="ECO:0000256" key="3">
    <source>
        <dbReference type="ARBA" id="ARBA00022679"/>
    </source>
</evidence>
<reference evidence="10 11" key="1">
    <citation type="journal article" date="2013" name="Genome Announc.">
        <title>First draft genome sequence from a member of the genus agrococcus, isolated from modern microbialites.</title>
        <authorList>
            <person name="White R.A.III."/>
            <person name="Grassa C.J."/>
            <person name="Suttle C.A."/>
        </authorList>
    </citation>
    <scope>NUCLEOTIDE SEQUENCE [LARGE SCALE GENOMIC DNA]</scope>
    <source>
        <strain evidence="10 11">RW1</strain>
    </source>
</reference>
<dbReference type="InterPro" id="IPR011053">
    <property type="entry name" value="Single_hybrid_motif"/>
</dbReference>
<dbReference type="OrthoDB" id="9805770at2"/>
<dbReference type="AlphaFoldDB" id="U1MQT4"/>
<dbReference type="Gene3D" id="2.40.50.100">
    <property type="match status" value="1"/>
</dbReference>
<feature type="compositionally biased region" description="Pro residues" evidence="7">
    <location>
        <begin position="117"/>
        <end position="126"/>
    </location>
</feature>
<feature type="domain" description="Peripheral subunit-binding (PSBD)" evidence="9">
    <location>
        <begin position="136"/>
        <end position="173"/>
    </location>
</feature>
<accession>U1MQT4</accession>
<protein>
    <recommendedName>
        <fullName evidence="6">Dihydrolipoamide acetyltransferase component of pyruvate dehydrogenase complex</fullName>
        <ecNumber evidence="6">2.3.1.-</ecNumber>
    </recommendedName>
</protein>
<evidence type="ECO:0000256" key="6">
    <source>
        <dbReference type="RuleBase" id="RU003423"/>
    </source>
</evidence>
<dbReference type="InterPro" id="IPR050743">
    <property type="entry name" value="2-oxoacid_DH_E2_comp"/>
</dbReference>
<dbReference type="EC" id="2.3.1.-" evidence="6"/>
<dbReference type="InterPro" id="IPR023213">
    <property type="entry name" value="CAT-like_dom_sf"/>
</dbReference>
<evidence type="ECO:0000313" key="10">
    <source>
        <dbReference type="EMBL" id="ERG64266.1"/>
    </source>
</evidence>
<dbReference type="GO" id="GO:0016407">
    <property type="term" value="F:acetyltransferase activity"/>
    <property type="evidence" value="ECO:0007669"/>
    <property type="project" value="TreeGrafter"/>
</dbReference>
<dbReference type="InterPro" id="IPR001078">
    <property type="entry name" value="2-oxoacid_DH_actylTfrase"/>
</dbReference>
<proteinExistence type="inferred from homology"/>
<dbReference type="Proteomes" id="UP000016462">
    <property type="component" value="Unassembled WGS sequence"/>
</dbReference>
<feature type="region of interest" description="Disordered" evidence="7">
    <location>
        <begin position="78"/>
        <end position="136"/>
    </location>
</feature>
<evidence type="ECO:0000259" key="9">
    <source>
        <dbReference type="PROSITE" id="PS51826"/>
    </source>
</evidence>
<dbReference type="EMBL" id="ASHR01000024">
    <property type="protein sequence ID" value="ERG64266.1"/>
    <property type="molecule type" value="Genomic_DNA"/>
</dbReference>
<dbReference type="InterPro" id="IPR004167">
    <property type="entry name" value="PSBD"/>
</dbReference>
<feature type="compositionally biased region" description="Basic and acidic residues" evidence="7">
    <location>
        <begin position="84"/>
        <end position="99"/>
    </location>
</feature>
<evidence type="ECO:0000256" key="2">
    <source>
        <dbReference type="ARBA" id="ARBA00007317"/>
    </source>
</evidence>
<keyword evidence="4 6" id="KW-0450">Lipoyl</keyword>
<feature type="domain" description="Lipoyl-binding" evidence="8">
    <location>
        <begin position="2"/>
        <end position="77"/>
    </location>
</feature>
<dbReference type="CDD" id="cd06849">
    <property type="entry name" value="lipoyl_domain"/>
    <property type="match status" value="1"/>
</dbReference>
<dbReference type="GO" id="GO:0031405">
    <property type="term" value="F:lipoic acid binding"/>
    <property type="evidence" value="ECO:0007669"/>
    <property type="project" value="TreeGrafter"/>
</dbReference>
<dbReference type="InterPro" id="IPR000089">
    <property type="entry name" value="Biotin_lipoyl"/>
</dbReference>
<dbReference type="InterPro" id="IPR036625">
    <property type="entry name" value="E3-bd_dom_sf"/>
</dbReference>
<keyword evidence="11" id="KW-1185">Reference proteome</keyword>
<dbReference type="GO" id="GO:0005737">
    <property type="term" value="C:cytoplasm"/>
    <property type="evidence" value="ECO:0007669"/>
    <property type="project" value="TreeGrafter"/>
</dbReference>
<dbReference type="PROSITE" id="PS51826">
    <property type="entry name" value="PSBD"/>
    <property type="match status" value="1"/>
</dbReference>
<dbReference type="Gene3D" id="3.30.559.10">
    <property type="entry name" value="Chloramphenicol acetyltransferase-like domain"/>
    <property type="match status" value="1"/>
</dbReference>
<dbReference type="Gene3D" id="4.10.320.10">
    <property type="entry name" value="E3-binding domain"/>
    <property type="match status" value="1"/>
</dbReference>
<dbReference type="PANTHER" id="PTHR43178">
    <property type="entry name" value="DIHYDROLIPOAMIDE ACETYLTRANSFERASE COMPONENT OF PYRUVATE DEHYDROGENASE COMPLEX"/>
    <property type="match status" value="1"/>
</dbReference>
<dbReference type="Pfam" id="PF02817">
    <property type="entry name" value="E3_binding"/>
    <property type="match status" value="1"/>
</dbReference>
<dbReference type="Pfam" id="PF00198">
    <property type="entry name" value="2-oxoacid_dh"/>
    <property type="match status" value="1"/>
</dbReference>
<keyword evidence="3 6" id="KW-0808">Transferase</keyword>
<keyword evidence="5 6" id="KW-0012">Acyltransferase</keyword>
<organism evidence="10 11">
    <name type="scientific">Agrococcus pavilionensis RW1</name>
    <dbReference type="NCBI Taxonomy" id="1330458"/>
    <lineage>
        <taxon>Bacteria</taxon>
        <taxon>Bacillati</taxon>
        <taxon>Actinomycetota</taxon>
        <taxon>Actinomycetes</taxon>
        <taxon>Micrococcales</taxon>
        <taxon>Microbacteriaceae</taxon>
        <taxon>Agrococcus</taxon>
    </lineage>
</organism>
<dbReference type="Pfam" id="PF00364">
    <property type="entry name" value="Biotin_lipoyl"/>
    <property type="match status" value="1"/>
</dbReference>